<dbReference type="EMBL" id="JAUJYO010000013">
    <property type="protein sequence ID" value="KAK1299710.1"/>
    <property type="molecule type" value="Genomic_DNA"/>
</dbReference>
<evidence type="ECO:0000313" key="2">
    <source>
        <dbReference type="EMBL" id="KAK1299710.1"/>
    </source>
</evidence>
<dbReference type="GO" id="GO:0004523">
    <property type="term" value="F:RNA-DNA hybrid ribonuclease activity"/>
    <property type="evidence" value="ECO:0007669"/>
    <property type="project" value="InterPro"/>
</dbReference>
<dbReference type="InterPro" id="IPR053151">
    <property type="entry name" value="RNase_H-like"/>
</dbReference>
<reference evidence="2" key="1">
    <citation type="journal article" date="2023" name="Nat. Commun.">
        <title>Diploid and tetraploid genomes of Acorus and the evolution of monocots.</title>
        <authorList>
            <person name="Ma L."/>
            <person name="Liu K.W."/>
            <person name="Li Z."/>
            <person name="Hsiao Y.Y."/>
            <person name="Qi Y."/>
            <person name="Fu T."/>
            <person name="Tang G.D."/>
            <person name="Zhang D."/>
            <person name="Sun W.H."/>
            <person name="Liu D.K."/>
            <person name="Li Y."/>
            <person name="Chen G.Z."/>
            <person name="Liu X.D."/>
            <person name="Liao X.Y."/>
            <person name="Jiang Y.T."/>
            <person name="Yu X."/>
            <person name="Hao Y."/>
            <person name="Huang J."/>
            <person name="Zhao X.W."/>
            <person name="Ke S."/>
            <person name="Chen Y.Y."/>
            <person name="Wu W.L."/>
            <person name="Hsu J.L."/>
            <person name="Lin Y.F."/>
            <person name="Huang M.D."/>
            <person name="Li C.Y."/>
            <person name="Huang L."/>
            <person name="Wang Z.W."/>
            <person name="Zhao X."/>
            <person name="Zhong W.Y."/>
            <person name="Peng D.H."/>
            <person name="Ahmad S."/>
            <person name="Lan S."/>
            <person name="Zhang J.S."/>
            <person name="Tsai W.C."/>
            <person name="Van de Peer Y."/>
            <person name="Liu Z.J."/>
        </authorList>
    </citation>
    <scope>NUCLEOTIDE SEQUENCE</scope>
    <source>
        <strain evidence="2">CP</strain>
    </source>
</reference>
<keyword evidence="3" id="KW-1185">Reference proteome</keyword>
<feature type="domain" description="RNase H type-1" evidence="1">
    <location>
        <begin position="32"/>
        <end position="109"/>
    </location>
</feature>
<accession>A0AAV9DEU9</accession>
<gene>
    <name evidence="2" type="ORF">QJS10_CPB13g01385</name>
</gene>
<dbReference type="CDD" id="cd06222">
    <property type="entry name" value="RNase_H_like"/>
    <property type="match status" value="1"/>
</dbReference>
<evidence type="ECO:0000259" key="1">
    <source>
        <dbReference type="Pfam" id="PF13456"/>
    </source>
</evidence>
<dbReference type="GO" id="GO:0003676">
    <property type="term" value="F:nucleic acid binding"/>
    <property type="evidence" value="ECO:0007669"/>
    <property type="project" value="InterPro"/>
</dbReference>
<dbReference type="SUPFAM" id="SSF53098">
    <property type="entry name" value="Ribonuclease H-like"/>
    <property type="match status" value="1"/>
</dbReference>
<comment type="caution">
    <text evidence="2">The sequence shown here is derived from an EMBL/GenBank/DDBJ whole genome shotgun (WGS) entry which is preliminary data.</text>
</comment>
<sequence length="157" mass="17513">MQDGLDITISKLALQIQEIFWVPPPLGWLRANTDGSKFDDRVGYGFLLRDQFVHLIQAVAACVEAKTMNFLELQSIVQSVKAAMELGVNHLWVESDSKVAVHWITRSDKVPWRREIRVCTSPAASLSIMAFNAESKFEGATMVRPGVVLKDVRKSAA</sequence>
<name>A0AAV9DEU9_ACOCL</name>
<dbReference type="InterPro" id="IPR012337">
    <property type="entry name" value="RNaseH-like_sf"/>
</dbReference>
<dbReference type="Pfam" id="PF13456">
    <property type="entry name" value="RVT_3"/>
    <property type="match status" value="1"/>
</dbReference>
<organism evidence="2 3">
    <name type="scientific">Acorus calamus</name>
    <name type="common">Sweet flag</name>
    <dbReference type="NCBI Taxonomy" id="4465"/>
    <lineage>
        <taxon>Eukaryota</taxon>
        <taxon>Viridiplantae</taxon>
        <taxon>Streptophyta</taxon>
        <taxon>Embryophyta</taxon>
        <taxon>Tracheophyta</taxon>
        <taxon>Spermatophyta</taxon>
        <taxon>Magnoliopsida</taxon>
        <taxon>Liliopsida</taxon>
        <taxon>Acoraceae</taxon>
        <taxon>Acorus</taxon>
    </lineage>
</organism>
<dbReference type="PANTHER" id="PTHR47723">
    <property type="entry name" value="OS05G0353850 PROTEIN"/>
    <property type="match status" value="1"/>
</dbReference>
<dbReference type="Proteomes" id="UP001180020">
    <property type="component" value="Unassembled WGS sequence"/>
</dbReference>
<dbReference type="InterPro" id="IPR044730">
    <property type="entry name" value="RNase_H-like_dom_plant"/>
</dbReference>
<reference evidence="2" key="2">
    <citation type="submission" date="2023-06" db="EMBL/GenBank/DDBJ databases">
        <authorList>
            <person name="Ma L."/>
            <person name="Liu K.-W."/>
            <person name="Li Z."/>
            <person name="Hsiao Y.-Y."/>
            <person name="Qi Y."/>
            <person name="Fu T."/>
            <person name="Tang G."/>
            <person name="Zhang D."/>
            <person name="Sun W.-H."/>
            <person name="Liu D.-K."/>
            <person name="Li Y."/>
            <person name="Chen G.-Z."/>
            <person name="Liu X.-D."/>
            <person name="Liao X.-Y."/>
            <person name="Jiang Y.-T."/>
            <person name="Yu X."/>
            <person name="Hao Y."/>
            <person name="Huang J."/>
            <person name="Zhao X.-W."/>
            <person name="Ke S."/>
            <person name="Chen Y.-Y."/>
            <person name="Wu W.-L."/>
            <person name="Hsu J.-L."/>
            <person name="Lin Y.-F."/>
            <person name="Huang M.-D."/>
            <person name="Li C.-Y."/>
            <person name="Huang L."/>
            <person name="Wang Z.-W."/>
            <person name="Zhao X."/>
            <person name="Zhong W.-Y."/>
            <person name="Peng D.-H."/>
            <person name="Ahmad S."/>
            <person name="Lan S."/>
            <person name="Zhang J.-S."/>
            <person name="Tsai W.-C."/>
            <person name="Van De Peer Y."/>
            <person name="Liu Z.-J."/>
        </authorList>
    </citation>
    <scope>NUCLEOTIDE SEQUENCE</scope>
    <source>
        <strain evidence="2">CP</strain>
        <tissue evidence="2">Leaves</tissue>
    </source>
</reference>
<dbReference type="InterPro" id="IPR002156">
    <property type="entry name" value="RNaseH_domain"/>
</dbReference>
<dbReference type="AlphaFoldDB" id="A0AAV9DEU9"/>
<proteinExistence type="predicted"/>
<evidence type="ECO:0000313" key="3">
    <source>
        <dbReference type="Proteomes" id="UP001180020"/>
    </source>
</evidence>
<dbReference type="InterPro" id="IPR036397">
    <property type="entry name" value="RNaseH_sf"/>
</dbReference>
<protein>
    <recommendedName>
        <fullName evidence="1">RNase H type-1 domain-containing protein</fullName>
    </recommendedName>
</protein>
<dbReference type="Gene3D" id="3.30.420.10">
    <property type="entry name" value="Ribonuclease H-like superfamily/Ribonuclease H"/>
    <property type="match status" value="1"/>
</dbReference>
<dbReference type="PANTHER" id="PTHR47723:SF19">
    <property type="entry name" value="POLYNUCLEOTIDYL TRANSFERASE, RIBONUCLEASE H-LIKE SUPERFAMILY PROTEIN"/>
    <property type="match status" value="1"/>
</dbReference>